<organism evidence="3 4">
    <name type="scientific">Sphaerotilus uruguayifluvii</name>
    <dbReference type="NCBI Taxonomy" id="2735897"/>
    <lineage>
        <taxon>Bacteria</taxon>
        <taxon>Pseudomonadati</taxon>
        <taxon>Pseudomonadota</taxon>
        <taxon>Betaproteobacteria</taxon>
        <taxon>Burkholderiales</taxon>
        <taxon>Sphaerotilaceae</taxon>
        <taxon>Sphaerotilus</taxon>
    </lineage>
</organism>
<dbReference type="EMBL" id="JABSNM010000014">
    <property type="protein sequence ID" value="NRT57270.1"/>
    <property type="molecule type" value="Genomic_DNA"/>
</dbReference>
<evidence type="ECO:0000256" key="2">
    <source>
        <dbReference type="SAM" id="SignalP"/>
    </source>
</evidence>
<keyword evidence="4" id="KW-1185">Reference proteome</keyword>
<reference evidence="3 4" key="1">
    <citation type="submission" date="2020-05" db="EMBL/GenBank/DDBJ databases">
        <title>Genomic Encyclopedia of Type Strains, Phase IV (KMG-V): Genome sequencing to study the core and pangenomes of soil and plant-associated prokaryotes.</title>
        <authorList>
            <person name="Whitman W."/>
        </authorList>
    </citation>
    <scope>NUCLEOTIDE SEQUENCE [LARGE SCALE GENOMIC DNA]</scope>
    <source>
        <strain evidence="3 4">C29</strain>
    </source>
</reference>
<accession>A0ABX2G4L6</accession>
<sequence length="430" mass="47228">MSRFNVRVPRRHAGRRQPSTLALAWVLGLAALTPSAAWAAPDAPSLSYAEALELARQAAPALRAQQATLAGSSALAPAASTLPDPRLSVGIENLPIAGPDRWSTTRDAGTMQRIALMQEMPNRAKRDAREQVAQARIERDRATLAATELAVRREAGLAWLAVHFAEARLSQVAGLQRENRLLQDTLPARIAAGSAMPAELTMARQEALAIADRTDELARDVRKARVELRRWIGERAAAPLQGAAPAMDVNGDALRSSLPHHAELAPYAPMRAMAQAEVAEADAEKRGDWSWEVAYSRRPRYDDMVSFQLSFDLPWQRDRRQQPQIEAKRREIERIEAEREELLRRHAAETDAMLAELQALDTQAERLRAAGLPLAAERVALATAAYQAGRGDLAAVLTARSQVLETQLRAIDLDAQRAALRLRLSTLIAE</sequence>
<evidence type="ECO:0000313" key="4">
    <source>
        <dbReference type="Proteomes" id="UP001516061"/>
    </source>
</evidence>
<feature type="chain" id="PRO_5046561476" evidence="2">
    <location>
        <begin position="40"/>
        <end position="430"/>
    </location>
</feature>
<dbReference type="Gene3D" id="1.20.1600.10">
    <property type="entry name" value="Outer membrane efflux proteins (OEP)"/>
    <property type="match status" value="1"/>
</dbReference>
<protein>
    <submittedName>
        <fullName evidence="3">Outer membrane protein TolC</fullName>
    </submittedName>
</protein>
<keyword evidence="1" id="KW-0175">Coiled coil</keyword>
<evidence type="ECO:0000256" key="1">
    <source>
        <dbReference type="SAM" id="Coils"/>
    </source>
</evidence>
<name>A0ABX2G4L6_9BURK</name>
<keyword evidence="2" id="KW-0732">Signal</keyword>
<feature type="coiled-coil region" evidence="1">
    <location>
        <begin position="325"/>
        <end position="370"/>
    </location>
</feature>
<comment type="caution">
    <text evidence="3">The sequence shown here is derived from an EMBL/GenBank/DDBJ whole genome shotgun (WGS) entry which is preliminary data.</text>
</comment>
<dbReference type="Proteomes" id="UP001516061">
    <property type="component" value="Unassembled WGS sequence"/>
</dbReference>
<gene>
    <name evidence="3" type="ORF">HNQ01_003025</name>
</gene>
<evidence type="ECO:0000313" key="3">
    <source>
        <dbReference type="EMBL" id="NRT57270.1"/>
    </source>
</evidence>
<proteinExistence type="predicted"/>
<feature type="signal peptide" evidence="2">
    <location>
        <begin position="1"/>
        <end position="39"/>
    </location>
</feature>
<dbReference type="SUPFAM" id="SSF56954">
    <property type="entry name" value="Outer membrane efflux proteins (OEP)"/>
    <property type="match status" value="1"/>
</dbReference>